<evidence type="ECO:0000256" key="15">
    <source>
        <dbReference type="ARBA" id="ARBA00023170"/>
    </source>
</evidence>
<dbReference type="OrthoDB" id="9760752at2"/>
<dbReference type="InterPro" id="IPR036890">
    <property type="entry name" value="HATPase_C_sf"/>
</dbReference>
<evidence type="ECO:0000256" key="2">
    <source>
        <dbReference type="ARBA" id="ARBA00012438"/>
    </source>
</evidence>
<keyword evidence="8" id="KW-0808">Transferase</keyword>
<dbReference type="Gene3D" id="3.30.565.10">
    <property type="entry name" value="Histidine kinase-like ATPase, C-terminal domain"/>
    <property type="match status" value="1"/>
</dbReference>
<gene>
    <name evidence="19" type="ORF">DJ019_07310</name>
</gene>
<evidence type="ECO:0000256" key="9">
    <source>
        <dbReference type="ARBA" id="ARBA00022737"/>
    </source>
</evidence>
<comment type="catalytic activity">
    <reaction evidence="1">
        <text>ATP + protein L-histidine = ADP + protein N-phospho-L-histidine.</text>
        <dbReference type="EC" id="2.7.13.3"/>
    </reaction>
</comment>
<dbReference type="SMART" id="SM00086">
    <property type="entry name" value="PAC"/>
    <property type="match status" value="1"/>
</dbReference>
<dbReference type="PROSITE" id="PS50112">
    <property type="entry name" value="PAS"/>
    <property type="match status" value="1"/>
</dbReference>
<dbReference type="Pfam" id="PF08447">
    <property type="entry name" value="PAS_3"/>
    <property type="match status" value="1"/>
</dbReference>
<evidence type="ECO:0000256" key="14">
    <source>
        <dbReference type="ARBA" id="ARBA00023026"/>
    </source>
</evidence>
<dbReference type="SMART" id="SM00091">
    <property type="entry name" value="PAS"/>
    <property type="match status" value="1"/>
</dbReference>
<dbReference type="GO" id="GO:0005524">
    <property type="term" value="F:ATP binding"/>
    <property type="evidence" value="ECO:0007669"/>
    <property type="project" value="UniProtKB-KW"/>
</dbReference>
<dbReference type="InterPro" id="IPR000700">
    <property type="entry name" value="PAS-assoc_C"/>
</dbReference>
<reference evidence="19 20" key="1">
    <citation type="submission" date="2018-05" db="EMBL/GenBank/DDBJ databases">
        <authorList>
            <person name="Lanie J.A."/>
            <person name="Ng W.-L."/>
            <person name="Kazmierczak K.M."/>
            <person name="Andrzejewski T.M."/>
            <person name="Davidsen T.M."/>
            <person name="Wayne K.J."/>
            <person name="Tettelin H."/>
            <person name="Glass J.I."/>
            <person name="Rusch D."/>
            <person name="Podicherti R."/>
            <person name="Tsui H.-C.T."/>
            <person name="Winkler M.E."/>
        </authorList>
    </citation>
    <scope>NUCLEOTIDE SEQUENCE [LARGE SCALE GENOMIC DNA]</scope>
    <source>
        <strain evidence="19 20">BUT-10</strain>
    </source>
</reference>
<keyword evidence="10" id="KW-0547">Nucleotide-binding</keyword>
<dbReference type="Gene3D" id="3.30.450.20">
    <property type="entry name" value="PAS domain"/>
    <property type="match status" value="2"/>
</dbReference>
<keyword evidence="3" id="KW-0600">Photoreceptor protein</keyword>
<evidence type="ECO:0000313" key="20">
    <source>
        <dbReference type="Proteomes" id="UP000249524"/>
    </source>
</evidence>
<keyword evidence="11" id="KW-0418">Kinase</keyword>
<evidence type="ECO:0000256" key="10">
    <source>
        <dbReference type="ARBA" id="ARBA00022741"/>
    </source>
</evidence>
<evidence type="ECO:0000256" key="8">
    <source>
        <dbReference type="ARBA" id="ARBA00022679"/>
    </source>
</evidence>
<evidence type="ECO:0000256" key="6">
    <source>
        <dbReference type="ARBA" id="ARBA00022630"/>
    </source>
</evidence>
<dbReference type="SUPFAM" id="SSF55785">
    <property type="entry name" value="PYP-like sensor domain (PAS domain)"/>
    <property type="match status" value="2"/>
</dbReference>
<organism evidence="19 20">
    <name type="scientific">Phenylobacterium kunshanense</name>
    <dbReference type="NCBI Taxonomy" id="1445034"/>
    <lineage>
        <taxon>Bacteria</taxon>
        <taxon>Pseudomonadati</taxon>
        <taxon>Pseudomonadota</taxon>
        <taxon>Alphaproteobacteria</taxon>
        <taxon>Caulobacterales</taxon>
        <taxon>Caulobacteraceae</taxon>
        <taxon>Phenylobacterium</taxon>
    </lineage>
</organism>
<dbReference type="Pfam" id="PF08448">
    <property type="entry name" value="PAS_4"/>
    <property type="match status" value="1"/>
</dbReference>
<evidence type="ECO:0000313" key="19">
    <source>
        <dbReference type="EMBL" id="RAK67703.1"/>
    </source>
</evidence>
<dbReference type="PANTHER" id="PTHR41523">
    <property type="entry name" value="TWO-COMPONENT SYSTEM SENSOR PROTEIN"/>
    <property type="match status" value="1"/>
</dbReference>
<dbReference type="InterPro" id="IPR013655">
    <property type="entry name" value="PAS_fold_3"/>
</dbReference>
<protein>
    <recommendedName>
        <fullName evidence="2">histidine kinase</fullName>
        <ecNumber evidence="2">2.7.13.3</ecNumber>
    </recommendedName>
</protein>
<keyword evidence="6" id="KW-0285">Flavoprotein</keyword>
<keyword evidence="7" id="KW-0288">FMN</keyword>
<dbReference type="InterPro" id="IPR011102">
    <property type="entry name" value="Sig_transdc_His_kinase_HWE"/>
</dbReference>
<feature type="domain" description="PAC" evidence="18">
    <location>
        <begin position="217"/>
        <end position="270"/>
    </location>
</feature>
<feature type="region of interest" description="Disordered" evidence="16">
    <location>
        <begin position="474"/>
        <end position="493"/>
    </location>
</feature>
<dbReference type="AlphaFoldDB" id="A0A328BKQ4"/>
<dbReference type="CDD" id="cd00130">
    <property type="entry name" value="PAS"/>
    <property type="match status" value="2"/>
</dbReference>
<keyword evidence="4" id="KW-0597">Phosphoprotein</keyword>
<feature type="domain" description="PAS" evidence="17">
    <location>
        <begin position="23"/>
        <end position="86"/>
    </location>
</feature>
<dbReference type="InterPro" id="IPR000014">
    <property type="entry name" value="PAS"/>
</dbReference>
<evidence type="ECO:0000256" key="11">
    <source>
        <dbReference type="ARBA" id="ARBA00022777"/>
    </source>
</evidence>
<evidence type="ECO:0000256" key="16">
    <source>
        <dbReference type="SAM" id="MobiDB-lite"/>
    </source>
</evidence>
<evidence type="ECO:0000256" key="12">
    <source>
        <dbReference type="ARBA" id="ARBA00022840"/>
    </source>
</evidence>
<dbReference type="GO" id="GO:0009881">
    <property type="term" value="F:photoreceptor activity"/>
    <property type="evidence" value="ECO:0007669"/>
    <property type="project" value="UniProtKB-KW"/>
</dbReference>
<sequence length="493" mass="54141">MAATTREEADQRLLAQWIGEALLADTGGDGVIACDPAGRIVFCDAPATAFLHLGRKKFLGRDLCELLQPLGDKTLELRFRSALRDGASVEFVVARPAADDEWVEVRGLRTSGGMAFLLRDVTSRERSERSLRRKEHRLRAANDSLRLAHQSARAATWEWRIPRNLRWLDVGAARALIGLPPTVTDDEVLADWRSFVVEDDLPVIIAALETLPAAGRAEAEFRVAAADGGHRWLRTSAAVVERRADGAPVRVVGVTLDVTHQKVSAAKLQREVDERRRAEQRQKLLIHELNHRVKNMLATVQSVARQSLGRAADPASLADFEERLMALAWTHDILTREHWAGASLRTILERTMAPHGRGRVTLGGPDLRISPKMALALAMGAHELATNAVKYGALSVDGGQVEIRWRVDSRSQPPRLVLDWREADGPRVTPPARRGFGSRLLERGLAHELGGEVQIRFDPAGVCCHIRAPLDLEPEEPAVPQPGADAAHGVGAH</sequence>
<evidence type="ECO:0000256" key="1">
    <source>
        <dbReference type="ARBA" id="ARBA00000085"/>
    </source>
</evidence>
<keyword evidence="20" id="KW-1185">Reference proteome</keyword>
<name>A0A328BKQ4_9CAUL</name>
<evidence type="ECO:0000256" key="4">
    <source>
        <dbReference type="ARBA" id="ARBA00022553"/>
    </source>
</evidence>
<evidence type="ECO:0000256" key="5">
    <source>
        <dbReference type="ARBA" id="ARBA00022606"/>
    </source>
</evidence>
<dbReference type="InterPro" id="IPR013656">
    <property type="entry name" value="PAS_4"/>
</dbReference>
<evidence type="ECO:0000256" key="7">
    <source>
        <dbReference type="ARBA" id="ARBA00022643"/>
    </source>
</evidence>
<comment type="caution">
    <text evidence="19">The sequence shown here is derived from an EMBL/GenBank/DDBJ whole genome shotgun (WGS) entry which is preliminary data.</text>
</comment>
<dbReference type="Proteomes" id="UP000249524">
    <property type="component" value="Unassembled WGS sequence"/>
</dbReference>
<keyword evidence="15" id="KW-0675">Receptor</keyword>
<evidence type="ECO:0000256" key="3">
    <source>
        <dbReference type="ARBA" id="ARBA00022543"/>
    </source>
</evidence>
<keyword evidence="5" id="KW-0716">Sensory transduction</keyword>
<dbReference type="RefSeq" id="WP_111275312.1">
    <property type="nucleotide sequence ID" value="NZ_QFYS01000002.1"/>
</dbReference>
<dbReference type="PANTHER" id="PTHR41523:SF7">
    <property type="entry name" value="HISTIDINE KINASE"/>
    <property type="match status" value="1"/>
</dbReference>
<dbReference type="EC" id="2.7.13.3" evidence="2"/>
<keyword evidence="13" id="KW-0157">Chromophore</keyword>
<keyword evidence="9" id="KW-0677">Repeat</keyword>
<dbReference type="Pfam" id="PF07536">
    <property type="entry name" value="HWE_HK"/>
    <property type="match status" value="1"/>
</dbReference>
<dbReference type="GO" id="GO:0004673">
    <property type="term" value="F:protein histidine kinase activity"/>
    <property type="evidence" value="ECO:0007669"/>
    <property type="project" value="UniProtKB-EC"/>
</dbReference>
<evidence type="ECO:0000256" key="13">
    <source>
        <dbReference type="ARBA" id="ARBA00022991"/>
    </source>
</evidence>
<dbReference type="EMBL" id="QFYS01000002">
    <property type="protein sequence ID" value="RAK67703.1"/>
    <property type="molecule type" value="Genomic_DNA"/>
</dbReference>
<accession>A0A328BKQ4</accession>
<keyword evidence="14" id="KW-0843">Virulence</keyword>
<dbReference type="InterPro" id="IPR001610">
    <property type="entry name" value="PAC"/>
</dbReference>
<dbReference type="PROSITE" id="PS50113">
    <property type="entry name" value="PAC"/>
    <property type="match status" value="1"/>
</dbReference>
<keyword evidence="12" id="KW-0067">ATP-binding</keyword>
<dbReference type="SMART" id="SM00911">
    <property type="entry name" value="HWE_HK"/>
    <property type="match status" value="1"/>
</dbReference>
<evidence type="ECO:0000259" key="17">
    <source>
        <dbReference type="PROSITE" id="PS50112"/>
    </source>
</evidence>
<proteinExistence type="predicted"/>
<dbReference type="InterPro" id="IPR035965">
    <property type="entry name" value="PAS-like_dom_sf"/>
</dbReference>
<evidence type="ECO:0000259" key="18">
    <source>
        <dbReference type="PROSITE" id="PS50113"/>
    </source>
</evidence>